<evidence type="ECO:0000256" key="1">
    <source>
        <dbReference type="SAM" id="Phobius"/>
    </source>
</evidence>
<feature type="transmembrane region" description="Helical" evidence="1">
    <location>
        <begin position="26"/>
        <end position="48"/>
    </location>
</feature>
<organism evidence="2">
    <name type="scientific">Schizaphis graminum</name>
    <name type="common">Green bug aphid</name>
    <dbReference type="NCBI Taxonomy" id="13262"/>
    <lineage>
        <taxon>Eukaryota</taxon>
        <taxon>Metazoa</taxon>
        <taxon>Ecdysozoa</taxon>
        <taxon>Arthropoda</taxon>
        <taxon>Hexapoda</taxon>
        <taxon>Insecta</taxon>
        <taxon>Pterygota</taxon>
        <taxon>Neoptera</taxon>
        <taxon>Paraneoptera</taxon>
        <taxon>Hemiptera</taxon>
        <taxon>Sternorrhyncha</taxon>
        <taxon>Aphidomorpha</taxon>
        <taxon>Aphidoidea</taxon>
        <taxon>Aphididae</taxon>
        <taxon>Aphidini</taxon>
        <taxon>Schizaphis</taxon>
    </lineage>
</organism>
<accession>A0A2S2PHH6</accession>
<proteinExistence type="predicted"/>
<dbReference type="EMBL" id="GGMR01016264">
    <property type="protein sequence ID" value="MBY28883.1"/>
    <property type="molecule type" value="Transcribed_RNA"/>
</dbReference>
<reference evidence="2" key="1">
    <citation type="submission" date="2018-04" db="EMBL/GenBank/DDBJ databases">
        <title>Transcriptome of Schizaphis graminum biotype I.</title>
        <authorList>
            <person name="Scully E.D."/>
            <person name="Geib S.M."/>
            <person name="Palmer N.A."/>
            <person name="Koch K."/>
            <person name="Bradshaw J."/>
            <person name="Heng-Moss T."/>
            <person name="Sarath G."/>
        </authorList>
    </citation>
    <scope>NUCLEOTIDE SEQUENCE</scope>
</reference>
<keyword evidence="1" id="KW-1133">Transmembrane helix</keyword>
<protein>
    <submittedName>
        <fullName evidence="2">Uncharacterized protein</fullName>
    </submittedName>
</protein>
<dbReference type="AlphaFoldDB" id="A0A2S2PHH6"/>
<feature type="transmembrane region" description="Helical" evidence="1">
    <location>
        <begin position="5"/>
        <end position="20"/>
    </location>
</feature>
<keyword evidence="1" id="KW-0472">Membrane</keyword>
<sequence>MIGYIKFILYILIFRFLYFWTSNSKIAFICNFFNLNLFIYLFFLVRLFSYNNNNNNFFFYQRYIFSIFSDFRCLPILYNNASIYKYEKIDNTCFLNLIHPVIILKTYAHDERYRLKDITSALNGHKM</sequence>
<gene>
    <name evidence="2" type="ORF">g.112310</name>
</gene>
<keyword evidence="1" id="KW-0812">Transmembrane</keyword>
<evidence type="ECO:0000313" key="2">
    <source>
        <dbReference type="EMBL" id="MBY28883.1"/>
    </source>
</evidence>
<name>A0A2S2PHH6_SCHGA</name>